<dbReference type="PRINTS" id="PR00344">
    <property type="entry name" value="BCTRLSENSOR"/>
</dbReference>
<reference evidence="18 19" key="1">
    <citation type="submission" date="2020-07" db="EMBL/GenBank/DDBJ databases">
        <title>A new beta-1,3-glucan-decomposing anaerobic bacterium isolated from anoxic soil subjected to biological soil disinfestation.</title>
        <authorList>
            <person name="Ueki A."/>
            <person name="Tonouchi A."/>
        </authorList>
    </citation>
    <scope>NUCLEOTIDE SEQUENCE [LARGE SCALE GENOMIC DNA]</scope>
    <source>
        <strain evidence="18 19">TW1</strain>
    </source>
</reference>
<keyword evidence="10" id="KW-0067">ATP-binding</keyword>
<keyword evidence="11 15" id="KW-1133">Transmembrane helix</keyword>
<dbReference type="InterPro" id="IPR004358">
    <property type="entry name" value="Sig_transdc_His_kin-like_C"/>
</dbReference>
<evidence type="ECO:0000256" key="9">
    <source>
        <dbReference type="ARBA" id="ARBA00022777"/>
    </source>
</evidence>
<comment type="subcellular location">
    <subcellularLocation>
        <location evidence="2">Cell membrane</location>
        <topology evidence="2">Multi-pass membrane protein</topology>
    </subcellularLocation>
</comment>
<evidence type="ECO:0000256" key="15">
    <source>
        <dbReference type="SAM" id="Phobius"/>
    </source>
</evidence>
<dbReference type="Pfam" id="PF00672">
    <property type="entry name" value="HAMP"/>
    <property type="match status" value="1"/>
</dbReference>
<evidence type="ECO:0000256" key="2">
    <source>
        <dbReference type="ARBA" id="ARBA00004651"/>
    </source>
</evidence>
<evidence type="ECO:0000256" key="11">
    <source>
        <dbReference type="ARBA" id="ARBA00022989"/>
    </source>
</evidence>
<feature type="transmembrane region" description="Helical" evidence="15">
    <location>
        <begin position="21"/>
        <end position="45"/>
    </location>
</feature>
<dbReference type="CDD" id="cd06225">
    <property type="entry name" value="HAMP"/>
    <property type="match status" value="1"/>
</dbReference>
<accession>A0A6V8SCP1</accession>
<name>A0A6V8SCP1_9CLOT</name>
<dbReference type="InterPro" id="IPR036097">
    <property type="entry name" value="HisK_dim/P_sf"/>
</dbReference>
<evidence type="ECO:0000256" key="7">
    <source>
        <dbReference type="ARBA" id="ARBA00022692"/>
    </source>
</evidence>
<dbReference type="Gene3D" id="6.10.340.10">
    <property type="match status" value="1"/>
</dbReference>
<evidence type="ECO:0000313" key="18">
    <source>
        <dbReference type="EMBL" id="GFP74332.1"/>
    </source>
</evidence>
<dbReference type="SUPFAM" id="SSF55874">
    <property type="entry name" value="ATPase domain of HSP90 chaperone/DNA topoisomerase II/histidine kinase"/>
    <property type="match status" value="1"/>
</dbReference>
<dbReference type="Pfam" id="PF02518">
    <property type="entry name" value="HATPase_c"/>
    <property type="match status" value="1"/>
</dbReference>
<keyword evidence="19" id="KW-1185">Reference proteome</keyword>
<keyword evidence="9 18" id="KW-0418">Kinase</keyword>
<dbReference type="PANTHER" id="PTHR45528:SF1">
    <property type="entry name" value="SENSOR HISTIDINE KINASE CPXA"/>
    <property type="match status" value="1"/>
</dbReference>
<dbReference type="FunFam" id="3.30.565.10:FF:000006">
    <property type="entry name" value="Sensor histidine kinase WalK"/>
    <property type="match status" value="1"/>
</dbReference>
<gene>
    <name evidence="18" type="ORF">bsdtw1_00379</name>
</gene>
<dbReference type="InterPro" id="IPR005467">
    <property type="entry name" value="His_kinase_dom"/>
</dbReference>
<dbReference type="CDD" id="cd00082">
    <property type="entry name" value="HisKA"/>
    <property type="match status" value="1"/>
</dbReference>
<keyword evidence="12" id="KW-0902">Two-component regulatory system</keyword>
<dbReference type="PANTHER" id="PTHR45528">
    <property type="entry name" value="SENSOR HISTIDINE KINASE CPXA"/>
    <property type="match status" value="1"/>
</dbReference>
<keyword evidence="14" id="KW-0175">Coiled coil</keyword>
<evidence type="ECO:0000259" key="17">
    <source>
        <dbReference type="PROSITE" id="PS50885"/>
    </source>
</evidence>
<feature type="domain" description="Histidine kinase" evidence="16">
    <location>
        <begin position="265"/>
        <end position="482"/>
    </location>
</feature>
<sequence>MKTIKRKRKPKSIYIKIMLGYFIFGVVTIVLLFTLIIALAFFTLFSARRHDENDFPKSTAKAIVCSDYKKIDSTYIEKSGGWVEILKDNKVVFVKGDKKDNINEYTEEQLINYTSTDLKSSFDFNRVIYSAAAFKGQDGNNYICLVKFPPKSGDMTFGGQLSGSPLGKEIEMFTTSIFSGAALILLIIMFILSKIVAKQISNPIKHIVKGIQTISTGEYDYRIKCKADSELAMIRDALNDMSKRIQEAEAQKKLAEESKRMIIADISHDLKTPITSIQGYARALNDGLVVDEEKKKKYLNYIYEKSNRMNYLIDELFTFSKMDAPSYKLNLIEGDLANFFRESIIGFIPDFEKCNFNYNVDVREEYIKYSFDRDELYRAISNIIINALKYNSPGTSLNFFLIKEENKITMSIEDDGIGISEEVRKTIFNEFTRGDSARRSDGGSGLGMAITKKVIELHGGNIGIESEIGKGTKFIINLPTMDDES</sequence>
<evidence type="ECO:0000259" key="16">
    <source>
        <dbReference type="PROSITE" id="PS50109"/>
    </source>
</evidence>
<dbReference type="PROSITE" id="PS50885">
    <property type="entry name" value="HAMP"/>
    <property type="match status" value="1"/>
</dbReference>
<dbReference type="CDD" id="cd00075">
    <property type="entry name" value="HATPase"/>
    <property type="match status" value="1"/>
</dbReference>
<organism evidence="18 19">
    <name type="scientific">Clostridium fungisolvens</name>
    <dbReference type="NCBI Taxonomy" id="1604897"/>
    <lineage>
        <taxon>Bacteria</taxon>
        <taxon>Bacillati</taxon>
        <taxon>Bacillota</taxon>
        <taxon>Clostridia</taxon>
        <taxon>Eubacteriales</taxon>
        <taxon>Clostridiaceae</taxon>
        <taxon>Clostridium</taxon>
    </lineage>
</organism>
<dbReference type="EC" id="2.7.13.3" evidence="3"/>
<comment type="catalytic activity">
    <reaction evidence="1">
        <text>ATP + protein L-histidine = ADP + protein N-phospho-L-histidine.</text>
        <dbReference type="EC" id="2.7.13.3"/>
    </reaction>
</comment>
<dbReference type="Pfam" id="PF00512">
    <property type="entry name" value="HisKA"/>
    <property type="match status" value="1"/>
</dbReference>
<dbReference type="InterPro" id="IPR003661">
    <property type="entry name" value="HisK_dim/P_dom"/>
</dbReference>
<evidence type="ECO:0000256" key="5">
    <source>
        <dbReference type="ARBA" id="ARBA00022553"/>
    </source>
</evidence>
<evidence type="ECO:0000256" key="3">
    <source>
        <dbReference type="ARBA" id="ARBA00012438"/>
    </source>
</evidence>
<dbReference type="Gene3D" id="3.30.565.10">
    <property type="entry name" value="Histidine kinase-like ATPase, C-terminal domain"/>
    <property type="match status" value="1"/>
</dbReference>
<dbReference type="InterPro" id="IPR003594">
    <property type="entry name" value="HATPase_dom"/>
</dbReference>
<dbReference type="SMART" id="SM00388">
    <property type="entry name" value="HisKA"/>
    <property type="match status" value="1"/>
</dbReference>
<evidence type="ECO:0000256" key="14">
    <source>
        <dbReference type="SAM" id="Coils"/>
    </source>
</evidence>
<keyword evidence="4" id="KW-1003">Cell membrane</keyword>
<feature type="domain" description="HAMP" evidence="17">
    <location>
        <begin position="198"/>
        <end position="250"/>
    </location>
</feature>
<dbReference type="InterPro" id="IPR036890">
    <property type="entry name" value="HATPase_C_sf"/>
</dbReference>
<dbReference type="SMART" id="SM00387">
    <property type="entry name" value="HATPase_c"/>
    <property type="match status" value="1"/>
</dbReference>
<dbReference type="FunFam" id="1.10.287.130:FF:000001">
    <property type="entry name" value="Two-component sensor histidine kinase"/>
    <property type="match status" value="1"/>
</dbReference>
<evidence type="ECO:0000313" key="19">
    <source>
        <dbReference type="Proteomes" id="UP000580568"/>
    </source>
</evidence>
<dbReference type="Gene3D" id="1.10.287.130">
    <property type="match status" value="1"/>
</dbReference>
<dbReference type="RefSeq" id="WP_183275895.1">
    <property type="nucleotide sequence ID" value="NZ_BLZR01000001.1"/>
</dbReference>
<keyword evidence="6" id="KW-0808">Transferase</keyword>
<dbReference type="EMBL" id="BLZR01000001">
    <property type="protein sequence ID" value="GFP74332.1"/>
    <property type="molecule type" value="Genomic_DNA"/>
</dbReference>
<keyword evidence="5" id="KW-0597">Phosphoprotein</keyword>
<dbReference type="GO" id="GO:0005524">
    <property type="term" value="F:ATP binding"/>
    <property type="evidence" value="ECO:0007669"/>
    <property type="project" value="UniProtKB-KW"/>
</dbReference>
<evidence type="ECO:0000256" key="8">
    <source>
        <dbReference type="ARBA" id="ARBA00022741"/>
    </source>
</evidence>
<feature type="transmembrane region" description="Helical" evidence="15">
    <location>
        <begin position="172"/>
        <end position="192"/>
    </location>
</feature>
<dbReference type="PROSITE" id="PS50109">
    <property type="entry name" value="HIS_KIN"/>
    <property type="match status" value="1"/>
</dbReference>
<evidence type="ECO:0000256" key="10">
    <source>
        <dbReference type="ARBA" id="ARBA00022840"/>
    </source>
</evidence>
<feature type="coiled-coil region" evidence="14">
    <location>
        <begin position="231"/>
        <end position="265"/>
    </location>
</feature>
<dbReference type="SMART" id="SM00304">
    <property type="entry name" value="HAMP"/>
    <property type="match status" value="1"/>
</dbReference>
<evidence type="ECO:0000256" key="6">
    <source>
        <dbReference type="ARBA" id="ARBA00022679"/>
    </source>
</evidence>
<dbReference type="Proteomes" id="UP000580568">
    <property type="component" value="Unassembled WGS sequence"/>
</dbReference>
<evidence type="ECO:0000256" key="1">
    <source>
        <dbReference type="ARBA" id="ARBA00000085"/>
    </source>
</evidence>
<evidence type="ECO:0000256" key="12">
    <source>
        <dbReference type="ARBA" id="ARBA00023012"/>
    </source>
</evidence>
<dbReference type="GO" id="GO:0005886">
    <property type="term" value="C:plasma membrane"/>
    <property type="evidence" value="ECO:0007669"/>
    <property type="project" value="UniProtKB-SubCell"/>
</dbReference>
<evidence type="ECO:0000256" key="13">
    <source>
        <dbReference type="ARBA" id="ARBA00023136"/>
    </source>
</evidence>
<dbReference type="GO" id="GO:0000155">
    <property type="term" value="F:phosphorelay sensor kinase activity"/>
    <property type="evidence" value="ECO:0007669"/>
    <property type="project" value="InterPro"/>
</dbReference>
<comment type="caution">
    <text evidence="18">The sequence shown here is derived from an EMBL/GenBank/DDBJ whole genome shotgun (WGS) entry which is preliminary data.</text>
</comment>
<keyword evidence="7 15" id="KW-0812">Transmembrane</keyword>
<proteinExistence type="predicted"/>
<evidence type="ECO:0000256" key="4">
    <source>
        <dbReference type="ARBA" id="ARBA00022475"/>
    </source>
</evidence>
<dbReference type="SUPFAM" id="SSF47384">
    <property type="entry name" value="Homodimeric domain of signal transducing histidine kinase"/>
    <property type="match status" value="1"/>
</dbReference>
<dbReference type="SUPFAM" id="SSF158472">
    <property type="entry name" value="HAMP domain-like"/>
    <property type="match status" value="1"/>
</dbReference>
<keyword evidence="13 15" id="KW-0472">Membrane</keyword>
<dbReference type="AlphaFoldDB" id="A0A6V8SCP1"/>
<keyword evidence="8" id="KW-0547">Nucleotide-binding</keyword>
<dbReference type="InterPro" id="IPR003660">
    <property type="entry name" value="HAMP_dom"/>
</dbReference>
<dbReference type="InterPro" id="IPR050398">
    <property type="entry name" value="HssS/ArlS-like"/>
</dbReference>
<protein>
    <recommendedName>
        <fullName evidence="3">histidine kinase</fullName>
        <ecNumber evidence="3">2.7.13.3</ecNumber>
    </recommendedName>
</protein>